<dbReference type="PANTHER" id="PTHR36726:SF4">
    <property type="entry name" value="CLAVATA3_ESR (CLE)-RELATED PROTEIN 45"/>
    <property type="match status" value="1"/>
</dbReference>
<gene>
    <name evidence="3" type="ORF">SADUNF_Sadunf08G0068800</name>
</gene>
<accession>A0A835JZM2</accession>
<dbReference type="InterPro" id="IPR038821">
    <property type="entry name" value="CLE45-like"/>
</dbReference>
<feature type="signal peptide" evidence="2">
    <location>
        <begin position="1"/>
        <end position="20"/>
    </location>
</feature>
<reference evidence="3 4" key="1">
    <citation type="submission" date="2020-10" db="EMBL/GenBank/DDBJ databases">
        <title>Plant Genome Project.</title>
        <authorList>
            <person name="Zhang R.-G."/>
        </authorList>
    </citation>
    <scope>NUCLEOTIDE SEQUENCE [LARGE SCALE GENOMIC DNA]</scope>
    <source>
        <strain evidence="3">FAFU-HL-1</strain>
        <tissue evidence="3">Leaf</tissue>
    </source>
</reference>
<organism evidence="3 4">
    <name type="scientific">Salix dunnii</name>
    <dbReference type="NCBI Taxonomy" id="1413687"/>
    <lineage>
        <taxon>Eukaryota</taxon>
        <taxon>Viridiplantae</taxon>
        <taxon>Streptophyta</taxon>
        <taxon>Embryophyta</taxon>
        <taxon>Tracheophyta</taxon>
        <taxon>Spermatophyta</taxon>
        <taxon>Magnoliopsida</taxon>
        <taxon>eudicotyledons</taxon>
        <taxon>Gunneridae</taxon>
        <taxon>Pentapetalae</taxon>
        <taxon>rosids</taxon>
        <taxon>fabids</taxon>
        <taxon>Malpighiales</taxon>
        <taxon>Salicaceae</taxon>
        <taxon>Saliceae</taxon>
        <taxon>Salix</taxon>
    </lineage>
</organism>
<dbReference type="AlphaFoldDB" id="A0A835JZM2"/>
<evidence type="ECO:0000256" key="1">
    <source>
        <dbReference type="SAM" id="MobiDB-lite"/>
    </source>
</evidence>
<sequence>MVFCAYRVLILLICIGFIAVQPDEVYGLTSVELVLRHNQKDQGIVPQNQRVLTDVDMQGMDIKKSAHASKTFDRSQSSKRGVRRGSDPIHNRKKEGNGLDPEKAEFTGYCPNKKKKWALGRHMWCFKQTKVNGLCGSVLVKGTASQEPDCHMLPNFDTNLASIKGEIFDREEKRQKRRLLRRPRDQYTLDVQIIAHYFAGDELCLMNEGILSFNTVYP</sequence>
<evidence type="ECO:0000313" key="3">
    <source>
        <dbReference type="EMBL" id="KAF9677065.1"/>
    </source>
</evidence>
<protein>
    <submittedName>
        <fullName evidence="3">Uncharacterized protein</fullName>
    </submittedName>
</protein>
<keyword evidence="4" id="KW-1185">Reference proteome</keyword>
<evidence type="ECO:0000313" key="4">
    <source>
        <dbReference type="Proteomes" id="UP000657918"/>
    </source>
</evidence>
<dbReference type="EMBL" id="JADGMS010000008">
    <property type="protein sequence ID" value="KAF9677065.1"/>
    <property type="molecule type" value="Genomic_DNA"/>
</dbReference>
<name>A0A835JZM2_9ROSI</name>
<proteinExistence type="predicted"/>
<dbReference type="Proteomes" id="UP000657918">
    <property type="component" value="Chromosome 8"/>
</dbReference>
<keyword evidence="2" id="KW-0732">Signal</keyword>
<dbReference type="PANTHER" id="PTHR36726">
    <property type="entry name" value="CLAVATA3/ESR (CLE)-RELATED PROTEIN 45"/>
    <property type="match status" value="1"/>
</dbReference>
<comment type="caution">
    <text evidence="3">The sequence shown here is derived from an EMBL/GenBank/DDBJ whole genome shotgun (WGS) entry which is preliminary data.</text>
</comment>
<evidence type="ECO:0000256" key="2">
    <source>
        <dbReference type="SAM" id="SignalP"/>
    </source>
</evidence>
<dbReference type="OrthoDB" id="683168at2759"/>
<feature type="chain" id="PRO_5032995519" evidence="2">
    <location>
        <begin position="21"/>
        <end position="218"/>
    </location>
</feature>
<feature type="region of interest" description="Disordered" evidence="1">
    <location>
        <begin position="66"/>
        <end position="105"/>
    </location>
</feature>
<feature type="compositionally biased region" description="Basic and acidic residues" evidence="1">
    <location>
        <begin position="84"/>
        <end position="105"/>
    </location>
</feature>